<feature type="domain" description="PPE family C-terminal" evidence="4">
    <location>
        <begin position="318"/>
        <end position="387"/>
    </location>
</feature>
<proteinExistence type="inferred from homology"/>
<evidence type="ECO:0000313" key="6">
    <source>
        <dbReference type="Proteomes" id="UP000236318"/>
    </source>
</evidence>
<dbReference type="OrthoDB" id="4710479at2"/>
<organism evidence="5 6">
    <name type="scientific">Mycobacterium ahvazicum</name>
    <dbReference type="NCBI Taxonomy" id="1964395"/>
    <lineage>
        <taxon>Bacteria</taxon>
        <taxon>Bacillati</taxon>
        <taxon>Actinomycetota</taxon>
        <taxon>Actinomycetes</taxon>
        <taxon>Mycobacteriales</taxon>
        <taxon>Mycobacteriaceae</taxon>
        <taxon>Mycobacterium</taxon>
        <taxon>Mycobacterium simiae complex</taxon>
    </lineage>
</organism>
<dbReference type="Pfam" id="PF09851">
    <property type="entry name" value="SHOCT"/>
    <property type="match status" value="1"/>
</dbReference>
<reference evidence="5" key="1">
    <citation type="submission" date="2018-01" db="EMBL/GenBank/DDBJ databases">
        <authorList>
            <consortium name="Urmite Genomes"/>
        </authorList>
    </citation>
    <scope>NUCLEOTIDE SEQUENCE [LARGE SCALE GENOMIC DNA]</scope>
    <source>
        <strain evidence="5">AFP003</strain>
    </source>
</reference>
<feature type="domain" description="PPE" evidence="2">
    <location>
        <begin position="2"/>
        <end position="165"/>
    </location>
</feature>
<dbReference type="InterPro" id="IPR038332">
    <property type="entry name" value="PPE_sf"/>
</dbReference>
<gene>
    <name evidence="5" type="ORF">MAAFP003_5142</name>
</gene>
<keyword evidence="6" id="KW-1185">Reference proteome</keyword>
<dbReference type="PANTHER" id="PTHR46766:SF1">
    <property type="entry name" value="GLUTAMINE-RICH PROTEIN 2"/>
    <property type="match status" value="1"/>
</dbReference>
<dbReference type="Proteomes" id="UP000236318">
    <property type="component" value="Unassembled WGS sequence"/>
</dbReference>
<accession>A0A2K4YI27</accession>
<dbReference type="InterPro" id="IPR022171">
    <property type="entry name" value="PPE_C"/>
</dbReference>
<dbReference type="FunFam" id="1.20.1260.20:FF:000001">
    <property type="entry name" value="PPE family protein PPE41"/>
    <property type="match status" value="1"/>
</dbReference>
<evidence type="ECO:0000259" key="2">
    <source>
        <dbReference type="Pfam" id="PF00823"/>
    </source>
</evidence>
<comment type="caution">
    <text evidence="5">The sequence shown here is derived from an EMBL/GenBank/DDBJ whole genome shotgun (WGS) entry which is preliminary data.</text>
</comment>
<evidence type="ECO:0000259" key="3">
    <source>
        <dbReference type="Pfam" id="PF09851"/>
    </source>
</evidence>
<dbReference type="InterPro" id="IPR000030">
    <property type="entry name" value="PPE_dom"/>
</dbReference>
<evidence type="ECO:0000256" key="1">
    <source>
        <dbReference type="ARBA" id="ARBA00010652"/>
    </source>
</evidence>
<dbReference type="AlphaFoldDB" id="A0A2K4YI27"/>
<protein>
    <submittedName>
        <fullName evidence="5">PPE family protein</fullName>
    </submittedName>
</protein>
<dbReference type="Pfam" id="PF12484">
    <property type="entry name" value="PPE-SVP"/>
    <property type="match status" value="1"/>
</dbReference>
<dbReference type="SUPFAM" id="SSF140459">
    <property type="entry name" value="PE/PPE dimer-like"/>
    <property type="match status" value="1"/>
</dbReference>
<evidence type="ECO:0000259" key="4">
    <source>
        <dbReference type="Pfam" id="PF12484"/>
    </source>
</evidence>
<comment type="similarity">
    <text evidence="1">Belongs to the mycobacterial PPE family.</text>
</comment>
<name>A0A2K4YI27_9MYCO</name>
<dbReference type="PANTHER" id="PTHR46766">
    <property type="entry name" value="GLUTAMINE-RICH PROTEIN 2"/>
    <property type="match status" value="1"/>
</dbReference>
<evidence type="ECO:0000313" key="5">
    <source>
        <dbReference type="EMBL" id="SOX56439.1"/>
    </source>
</evidence>
<dbReference type="EMBL" id="FXEG02000005">
    <property type="protein sequence ID" value="SOX56439.1"/>
    <property type="molecule type" value="Genomic_DNA"/>
</dbReference>
<feature type="domain" description="SHOCT" evidence="3">
    <location>
        <begin position="427"/>
        <end position="452"/>
    </location>
</feature>
<dbReference type="Gene3D" id="1.20.1260.20">
    <property type="entry name" value="PPE superfamily"/>
    <property type="match status" value="1"/>
</dbReference>
<sequence length="456" mass="45674">MDFATIPPEFNSGQLYAGPGAGSLLAAAAAWDELAAELHMAAAGYTSVIAGLVAGPWLGLASASMAAAAAPYVAWMRSAAGQAEQAASQAKAAAAAYEVAFAAVVPPPVIAANRSTLKALVATNIFGQNTPAIAVTETGYAEMWAQDAAVMYSYAGLSAAATTLTPFTPSPQSTRPGGYSDQADALARTTATSAATETQTALAQLSSDVPTTLQALASSPTSTAGAVSPASGIFDALQSLDLISPSTFFEPASLGVATSELGTASGAWADAAKADTEIEAAGREIADDQDALTRQISGAEMRILGRFDQLGTVGQAASAGLGQAATIGALSVPPGWTTAAPQLRLATLALPATGLGAVPEAFAAGPAAVFGEMTLASIAGQAINGTVSPARRERVGAAAHPYSPGPSAAAGQISGIASDMREFAELLGKLGDLRDSGLLTDEEFNEQKQRLLSRLS</sequence>
<dbReference type="RefSeq" id="WP_096290440.1">
    <property type="nucleotide sequence ID" value="NZ_FXEG02000005.1"/>
</dbReference>
<dbReference type="GO" id="GO:0052572">
    <property type="term" value="P:response to host immune response"/>
    <property type="evidence" value="ECO:0007669"/>
    <property type="project" value="TreeGrafter"/>
</dbReference>
<dbReference type="Pfam" id="PF00823">
    <property type="entry name" value="PPE"/>
    <property type="match status" value="1"/>
</dbReference>
<dbReference type="InterPro" id="IPR018649">
    <property type="entry name" value="SHOCT"/>
</dbReference>